<evidence type="ECO:0000256" key="8">
    <source>
        <dbReference type="SAM" id="Phobius"/>
    </source>
</evidence>
<dbReference type="Proteomes" id="UP001595906">
    <property type="component" value="Unassembled WGS sequence"/>
</dbReference>
<evidence type="ECO:0000256" key="5">
    <source>
        <dbReference type="ARBA" id="ARBA00022692"/>
    </source>
</evidence>
<evidence type="ECO:0000259" key="9">
    <source>
        <dbReference type="Pfam" id="PF13231"/>
    </source>
</evidence>
<evidence type="ECO:0000256" key="7">
    <source>
        <dbReference type="ARBA" id="ARBA00023136"/>
    </source>
</evidence>
<sequence>MIAKRSSIIILTLCAVAYLLGMFCVPLMNIDAAQYASISREMLERHSFLQVFDLGKDYLDKPPMLFWLSALSMKLFGIHDWAYRLPSFLFAVLAIYSTYRLAFLFYKEEIAVLSALVLATCQALFLINHDVRTDTMLMGWVIFSLWQLAAWYSTKSWLNFFLAFAAIAGGMMTKGPIALMVPAFAFVPHFILRREWKQMFRIEYVLGLLIVAVALVPMSWGLYQQFDLHPGKLINNVPIKSGLKFYYWTQSFGRFTGENYYHENGYFTFLFENMLWSFLPWILFFLIGLVFDLVGLVQARFKLAHNEEWISTGGFVITYCILARSQAQLPHYIFIVFPLAAIITAKFLYKLTYTDQLVIWRKALTVLHVVIFTAIWGALVALLVIPFASIPKYVGCLAAIGLLAMLYILTLKKTGFPKLLEVAFFTIIGVNIFLNSAFYPTLLKFQIGNTVADVIAKQQLPKDKVSIYGAGNDYTLHFYGNHIFKQKTSIAQLDSSDIILTPKDSVAVVTAKFPASKILYNGRSYGVTQLSIEFLNPATREKVLGKYVVMRLDSTHSIAK</sequence>
<feature type="transmembrane region" description="Helical" evidence="8">
    <location>
        <begin position="88"/>
        <end position="106"/>
    </location>
</feature>
<evidence type="ECO:0000256" key="1">
    <source>
        <dbReference type="ARBA" id="ARBA00004651"/>
    </source>
</evidence>
<dbReference type="EMBL" id="JBHSDC010000002">
    <property type="protein sequence ID" value="MFC4230667.1"/>
    <property type="molecule type" value="Genomic_DNA"/>
</dbReference>
<comment type="subcellular location">
    <subcellularLocation>
        <location evidence="1">Cell membrane</location>
        <topology evidence="1">Multi-pass membrane protein</topology>
    </subcellularLocation>
</comment>
<dbReference type="PANTHER" id="PTHR33908:SF3">
    <property type="entry name" value="UNDECAPRENYL PHOSPHATE-ALPHA-4-AMINO-4-DEOXY-L-ARABINOSE ARABINOSYL TRANSFERASE"/>
    <property type="match status" value="1"/>
</dbReference>
<keyword evidence="2" id="KW-1003">Cell membrane</keyword>
<comment type="caution">
    <text evidence="10">The sequence shown here is derived from an EMBL/GenBank/DDBJ whole genome shotgun (WGS) entry which is preliminary data.</text>
</comment>
<proteinExistence type="predicted"/>
<keyword evidence="6 8" id="KW-1133">Transmembrane helix</keyword>
<evidence type="ECO:0000313" key="11">
    <source>
        <dbReference type="Proteomes" id="UP001595906"/>
    </source>
</evidence>
<dbReference type="Pfam" id="PF13231">
    <property type="entry name" value="PMT_2"/>
    <property type="match status" value="1"/>
</dbReference>
<accession>A0ABV8PRM8</accession>
<feature type="transmembrane region" description="Helical" evidence="8">
    <location>
        <begin position="204"/>
        <end position="223"/>
    </location>
</feature>
<evidence type="ECO:0000256" key="6">
    <source>
        <dbReference type="ARBA" id="ARBA00022989"/>
    </source>
</evidence>
<dbReference type="EC" id="2.4.-.-" evidence="10"/>
<reference evidence="11" key="1">
    <citation type="journal article" date="2019" name="Int. J. Syst. Evol. Microbiol.">
        <title>The Global Catalogue of Microorganisms (GCM) 10K type strain sequencing project: providing services to taxonomists for standard genome sequencing and annotation.</title>
        <authorList>
            <consortium name="The Broad Institute Genomics Platform"/>
            <consortium name="The Broad Institute Genome Sequencing Center for Infectious Disease"/>
            <person name="Wu L."/>
            <person name="Ma J."/>
        </authorList>
    </citation>
    <scope>NUCLEOTIDE SEQUENCE [LARGE SCALE GENOMIC DNA]</scope>
    <source>
        <strain evidence="11">CECT 8010</strain>
    </source>
</reference>
<keyword evidence="11" id="KW-1185">Reference proteome</keyword>
<feature type="transmembrane region" description="Helical" evidence="8">
    <location>
        <begin position="112"/>
        <end position="128"/>
    </location>
</feature>
<keyword evidence="5 8" id="KW-0812">Transmembrane</keyword>
<organism evidence="10 11">
    <name type="scientific">Parasediminibacterium paludis</name>
    <dbReference type="NCBI Taxonomy" id="908966"/>
    <lineage>
        <taxon>Bacteria</taxon>
        <taxon>Pseudomonadati</taxon>
        <taxon>Bacteroidota</taxon>
        <taxon>Chitinophagia</taxon>
        <taxon>Chitinophagales</taxon>
        <taxon>Chitinophagaceae</taxon>
        <taxon>Parasediminibacterium</taxon>
    </lineage>
</organism>
<dbReference type="RefSeq" id="WP_379011991.1">
    <property type="nucleotide sequence ID" value="NZ_JBHSDC010000002.1"/>
</dbReference>
<feature type="domain" description="Glycosyltransferase RgtA/B/C/D-like" evidence="9">
    <location>
        <begin position="60"/>
        <end position="220"/>
    </location>
</feature>
<keyword evidence="7 8" id="KW-0472">Membrane</keyword>
<evidence type="ECO:0000256" key="3">
    <source>
        <dbReference type="ARBA" id="ARBA00022676"/>
    </source>
</evidence>
<feature type="transmembrane region" description="Helical" evidence="8">
    <location>
        <begin position="422"/>
        <end position="442"/>
    </location>
</feature>
<evidence type="ECO:0000313" key="10">
    <source>
        <dbReference type="EMBL" id="MFC4230667.1"/>
    </source>
</evidence>
<dbReference type="PANTHER" id="PTHR33908">
    <property type="entry name" value="MANNOSYLTRANSFERASE YKCB-RELATED"/>
    <property type="match status" value="1"/>
</dbReference>
<dbReference type="GO" id="GO:0016757">
    <property type="term" value="F:glycosyltransferase activity"/>
    <property type="evidence" value="ECO:0007669"/>
    <property type="project" value="UniProtKB-KW"/>
</dbReference>
<keyword evidence="3 10" id="KW-0328">Glycosyltransferase</keyword>
<feature type="transmembrane region" description="Helical" evidence="8">
    <location>
        <begin position="332"/>
        <end position="351"/>
    </location>
</feature>
<feature type="transmembrane region" description="Helical" evidence="8">
    <location>
        <begin position="390"/>
        <end position="410"/>
    </location>
</feature>
<dbReference type="InterPro" id="IPR038731">
    <property type="entry name" value="RgtA/B/C-like"/>
</dbReference>
<feature type="transmembrane region" description="Helical" evidence="8">
    <location>
        <begin position="278"/>
        <end position="297"/>
    </location>
</feature>
<keyword evidence="4 10" id="KW-0808">Transferase</keyword>
<protein>
    <submittedName>
        <fullName evidence="10">ArnT family glycosyltransferase</fullName>
        <ecNumber evidence="10">2.4.-.-</ecNumber>
    </submittedName>
</protein>
<feature type="transmembrane region" description="Helical" evidence="8">
    <location>
        <begin position="160"/>
        <end position="192"/>
    </location>
</feature>
<gene>
    <name evidence="10" type="ORF">ACFOW1_02115</name>
</gene>
<name>A0ABV8PRM8_9BACT</name>
<evidence type="ECO:0000256" key="4">
    <source>
        <dbReference type="ARBA" id="ARBA00022679"/>
    </source>
</evidence>
<dbReference type="InterPro" id="IPR050297">
    <property type="entry name" value="LipidA_mod_glycosyltrf_83"/>
</dbReference>
<evidence type="ECO:0000256" key="2">
    <source>
        <dbReference type="ARBA" id="ARBA00022475"/>
    </source>
</evidence>
<feature type="transmembrane region" description="Helical" evidence="8">
    <location>
        <begin position="7"/>
        <end position="28"/>
    </location>
</feature>
<feature type="transmembrane region" description="Helical" evidence="8">
    <location>
        <begin position="363"/>
        <end position="384"/>
    </location>
</feature>